<sequence>MTFDLRWTVTLVILTACLTVSGRISRYNGYNGRRNNRTYYDNRYYWFLDYDDDSVDIPSDLGKSNAFLTEFS</sequence>
<comment type="caution">
    <text evidence="2">The sequence shown here is derived from an EMBL/GenBank/DDBJ whole genome shotgun (WGS) entry which is preliminary data.</text>
</comment>
<keyword evidence="1" id="KW-0732">Signal</keyword>
<organism evidence="2 3">
    <name type="scientific">Trichonephila inaurata madagascariensis</name>
    <dbReference type="NCBI Taxonomy" id="2747483"/>
    <lineage>
        <taxon>Eukaryota</taxon>
        <taxon>Metazoa</taxon>
        <taxon>Ecdysozoa</taxon>
        <taxon>Arthropoda</taxon>
        <taxon>Chelicerata</taxon>
        <taxon>Arachnida</taxon>
        <taxon>Araneae</taxon>
        <taxon>Araneomorphae</taxon>
        <taxon>Entelegynae</taxon>
        <taxon>Araneoidea</taxon>
        <taxon>Nephilidae</taxon>
        <taxon>Trichonephila</taxon>
        <taxon>Trichonephila inaurata</taxon>
    </lineage>
</organism>
<feature type="chain" id="PRO_5036478151" evidence="1">
    <location>
        <begin position="23"/>
        <end position="72"/>
    </location>
</feature>
<dbReference type="AlphaFoldDB" id="A0A8X6YEC7"/>
<keyword evidence="3" id="KW-1185">Reference proteome</keyword>
<evidence type="ECO:0000256" key="1">
    <source>
        <dbReference type="SAM" id="SignalP"/>
    </source>
</evidence>
<reference evidence="2" key="1">
    <citation type="submission" date="2020-08" db="EMBL/GenBank/DDBJ databases">
        <title>Multicomponent nature underlies the extraordinary mechanical properties of spider dragline silk.</title>
        <authorList>
            <person name="Kono N."/>
            <person name="Nakamura H."/>
            <person name="Mori M."/>
            <person name="Yoshida Y."/>
            <person name="Ohtoshi R."/>
            <person name="Malay A.D."/>
            <person name="Moran D.A.P."/>
            <person name="Tomita M."/>
            <person name="Numata K."/>
            <person name="Arakawa K."/>
        </authorList>
    </citation>
    <scope>NUCLEOTIDE SEQUENCE</scope>
</reference>
<dbReference type="Proteomes" id="UP000886998">
    <property type="component" value="Unassembled WGS sequence"/>
</dbReference>
<name>A0A8X6YEC7_9ARAC</name>
<evidence type="ECO:0000313" key="3">
    <source>
        <dbReference type="Proteomes" id="UP000886998"/>
    </source>
</evidence>
<evidence type="ECO:0000313" key="2">
    <source>
        <dbReference type="EMBL" id="GFY69092.1"/>
    </source>
</evidence>
<proteinExistence type="predicted"/>
<dbReference type="PROSITE" id="PS51257">
    <property type="entry name" value="PROKAR_LIPOPROTEIN"/>
    <property type="match status" value="1"/>
</dbReference>
<dbReference type="EMBL" id="BMAV01017446">
    <property type="protein sequence ID" value="GFY69092.1"/>
    <property type="molecule type" value="Genomic_DNA"/>
</dbReference>
<accession>A0A8X6YEC7</accession>
<feature type="signal peptide" evidence="1">
    <location>
        <begin position="1"/>
        <end position="22"/>
    </location>
</feature>
<gene>
    <name evidence="2" type="ORF">TNIN_489091</name>
</gene>
<protein>
    <submittedName>
        <fullName evidence="2">Uncharacterized protein</fullName>
    </submittedName>
</protein>